<accession>A0A5K7SFQ5</accession>
<gene>
    <name evidence="1" type="ORF">AQPE_4610</name>
</gene>
<organism evidence="1 2">
    <name type="scientific">Aquipluma nitroreducens</name>
    <dbReference type="NCBI Taxonomy" id="2010828"/>
    <lineage>
        <taxon>Bacteria</taxon>
        <taxon>Pseudomonadati</taxon>
        <taxon>Bacteroidota</taxon>
        <taxon>Bacteroidia</taxon>
        <taxon>Marinilabiliales</taxon>
        <taxon>Prolixibacteraceae</taxon>
        <taxon>Aquipluma</taxon>
    </lineage>
</organism>
<name>A0A5K7SFQ5_9BACT</name>
<evidence type="ECO:0000313" key="1">
    <source>
        <dbReference type="EMBL" id="BBE20418.1"/>
    </source>
</evidence>
<evidence type="ECO:0000313" key="2">
    <source>
        <dbReference type="Proteomes" id="UP001193389"/>
    </source>
</evidence>
<dbReference type="KEGG" id="anf:AQPE_4610"/>
<dbReference type="AlphaFoldDB" id="A0A5K7SFQ5"/>
<protein>
    <submittedName>
        <fullName evidence="1">Uncharacterized protein</fullName>
    </submittedName>
</protein>
<dbReference type="Proteomes" id="UP001193389">
    <property type="component" value="Chromosome"/>
</dbReference>
<keyword evidence="2" id="KW-1185">Reference proteome</keyword>
<reference evidence="1" key="1">
    <citation type="journal article" date="2020" name="Int. J. Syst. Evol. Microbiol.">
        <title>Aquipluma nitroreducens gen. nov. sp. nov., a novel facultatively anaerobic bacterium isolated from a freshwater lake.</title>
        <authorList>
            <person name="Watanabe M."/>
            <person name="Kojima H."/>
            <person name="Fukui M."/>
        </authorList>
    </citation>
    <scope>NUCLEOTIDE SEQUENCE</scope>
    <source>
        <strain evidence="1">MeG22</strain>
    </source>
</reference>
<dbReference type="EMBL" id="AP018694">
    <property type="protein sequence ID" value="BBE20418.1"/>
    <property type="molecule type" value="Genomic_DNA"/>
</dbReference>
<proteinExistence type="predicted"/>
<sequence length="38" mass="4217">MSVGGRKASVARKWNEADGQDRMETRIRFCVVEGSGCE</sequence>